<gene>
    <name evidence="1" type="ORF">LCGC14_0935370</name>
</gene>
<evidence type="ECO:0000313" key="1">
    <source>
        <dbReference type="EMBL" id="KKN20456.1"/>
    </source>
</evidence>
<accession>A0A0F9R592</accession>
<organism evidence="1">
    <name type="scientific">marine sediment metagenome</name>
    <dbReference type="NCBI Taxonomy" id="412755"/>
    <lineage>
        <taxon>unclassified sequences</taxon>
        <taxon>metagenomes</taxon>
        <taxon>ecological metagenomes</taxon>
    </lineage>
</organism>
<protein>
    <submittedName>
        <fullName evidence="1">Uncharacterized protein</fullName>
    </submittedName>
</protein>
<reference evidence="1" key="1">
    <citation type="journal article" date="2015" name="Nature">
        <title>Complex archaea that bridge the gap between prokaryotes and eukaryotes.</title>
        <authorList>
            <person name="Spang A."/>
            <person name="Saw J.H."/>
            <person name="Jorgensen S.L."/>
            <person name="Zaremba-Niedzwiedzka K."/>
            <person name="Martijn J."/>
            <person name="Lind A.E."/>
            <person name="van Eijk R."/>
            <person name="Schleper C."/>
            <person name="Guy L."/>
            <person name="Ettema T.J."/>
        </authorList>
    </citation>
    <scope>NUCLEOTIDE SEQUENCE</scope>
</reference>
<name>A0A0F9R592_9ZZZZ</name>
<comment type="caution">
    <text evidence="1">The sequence shown here is derived from an EMBL/GenBank/DDBJ whole genome shotgun (WGS) entry which is preliminary data.</text>
</comment>
<dbReference type="EMBL" id="LAZR01003240">
    <property type="protein sequence ID" value="KKN20456.1"/>
    <property type="molecule type" value="Genomic_DNA"/>
</dbReference>
<proteinExistence type="predicted"/>
<sequence length="100" mass="11036">MPEPQSLEEAFDTSMEHIKTALAFVPYDDDEERRCAEENAVITLRNLALAVLEGYIADVNALAEAEVLRGEPLEGAHHRAMQHEAERYRARTAALGASDG</sequence>
<dbReference type="AlphaFoldDB" id="A0A0F9R592"/>